<organism evidence="2 3">
    <name type="scientific">Vibrio qingdaonensis</name>
    <dbReference type="NCBI Taxonomy" id="2829491"/>
    <lineage>
        <taxon>Bacteria</taxon>
        <taxon>Pseudomonadati</taxon>
        <taxon>Pseudomonadota</taxon>
        <taxon>Gammaproteobacteria</taxon>
        <taxon>Vibrionales</taxon>
        <taxon>Vibrionaceae</taxon>
        <taxon>Vibrio</taxon>
    </lineage>
</organism>
<dbReference type="RefSeq" id="WP_265672978.1">
    <property type="nucleotide sequence ID" value="NZ_JAKRRY010000001.1"/>
</dbReference>
<comment type="caution">
    <text evidence="2">The sequence shown here is derived from an EMBL/GenBank/DDBJ whole genome shotgun (WGS) entry which is preliminary data.</text>
</comment>
<dbReference type="InterPro" id="IPR037523">
    <property type="entry name" value="VOC_core"/>
</dbReference>
<feature type="domain" description="VOC" evidence="1">
    <location>
        <begin position="6"/>
        <end position="116"/>
    </location>
</feature>
<dbReference type="SUPFAM" id="SSF54593">
    <property type="entry name" value="Glyoxalase/Bleomycin resistance protein/Dihydroxybiphenyl dioxygenase"/>
    <property type="match status" value="1"/>
</dbReference>
<dbReference type="PANTHER" id="PTHR33993">
    <property type="entry name" value="GLYOXALASE-RELATED"/>
    <property type="match status" value="1"/>
</dbReference>
<dbReference type="PROSITE" id="PS51819">
    <property type="entry name" value="VOC"/>
    <property type="match status" value="1"/>
</dbReference>
<evidence type="ECO:0000259" key="1">
    <source>
        <dbReference type="PROSITE" id="PS51819"/>
    </source>
</evidence>
<name>A0A9X3CJY9_9VIBR</name>
<dbReference type="InterPro" id="IPR029068">
    <property type="entry name" value="Glyas_Bleomycin-R_OHBP_Dase"/>
</dbReference>
<protein>
    <submittedName>
        <fullName evidence="2">VOC family protein</fullName>
    </submittedName>
</protein>
<dbReference type="Proteomes" id="UP001155587">
    <property type="component" value="Unassembled WGS sequence"/>
</dbReference>
<accession>A0A9X3CJY9</accession>
<dbReference type="Gene3D" id="3.10.180.10">
    <property type="entry name" value="2,3-Dihydroxybiphenyl 1,2-Dioxygenase, domain 1"/>
    <property type="match status" value="1"/>
</dbReference>
<sequence>MSMHEKLDYVEFAARNLTATKSFFNAVFGWEFQDYGDEYSAFSGQGMNGGFYQADLNSVSAQGGALLVFYSNNIEETYQKVVLSKGRIIREIFEFPGGCRFHFIEPSGNEFAVWSESR</sequence>
<evidence type="ECO:0000313" key="2">
    <source>
        <dbReference type="EMBL" id="MCW8344559.1"/>
    </source>
</evidence>
<keyword evidence="3" id="KW-1185">Reference proteome</keyword>
<reference evidence="2" key="1">
    <citation type="submission" date="2022-02" db="EMBL/GenBank/DDBJ databases">
        <title>Vibrio sp. nov, a new bacterium isolated from seawater.</title>
        <authorList>
            <person name="Yuan Y."/>
        </authorList>
    </citation>
    <scope>NUCLEOTIDE SEQUENCE</scope>
    <source>
        <strain evidence="2">ZSDZ65</strain>
    </source>
</reference>
<dbReference type="CDD" id="cd07247">
    <property type="entry name" value="SgaA_N_like"/>
    <property type="match status" value="1"/>
</dbReference>
<evidence type="ECO:0000313" key="3">
    <source>
        <dbReference type="Proteomes" id="UP001155587"/>
    </source>
</evidence>
<dbReference type="EMBL" id="JAKRRY010000001">
    <property type="protein sequence ID" value="MCW8344559.1"/>
    <property type="molecule type" value="Genomic_DNA"/>
</dbReference>
<dbReference type="InterPro" id="IPR052164">
    <property type="entry name" value="Anthracycline_SecMetBiosynth"/>
</dbReference>
<dbReference type="AlphaFoldDB" id="A0A9X3CJY9"/>
<dbReference type="Pfam" id="PF00903">
    <property type="entry name" value="Glyoxalase"/>
    <property type="match status" value="1"/>
</dbReference>
<dbReference type="InterPro" id="IPR004360">
    <property type="entry name" value="Glyas_Fos-R_dOase_dom"/>
</dbReference>
<proteinExistence type="predicted"/>
<gene>
    <name evidence="2" type="ORF">MD535_00765</name>
</gene>
<dbReference type="PANTHER" id="PTHR33993:SF1">
    <property type="entry name" value="GLYOXALASE FAMILY PROTEIN"/>
    <property type="match status" value="1"/>
</dbReference>